<gene>
    <name evidence="3" type="ORF">CHYS00102_LOCUS25192</name>
</gene>
<keyword evidence="1" id="KW-1133">Transmembrane helix</keyword>
<dbReference type="InterPro" id="IPR009688">
    <property type="entry name" value="FAM210A/B-like_dom"/>
</dbReference>
<dbReference type="InterPro" id="IPR045866">
    <property type="entry name" value="FAM210A/B-like"/>
</dbReference>
<dbReference type="AlphaFoldDB" id="A0A7S1BW81"/>
<keyword evidence="1" id="KW-0472">Membrane</keyword>
<keyword evidence="1" id="KW-0812">Transmembrane</keyword>
<evidence type="ECO:0000256" key="1">
    <source>
        <dbReference type="SAM" id="Phobius"/>
    </source>
</evidence>
<dbReference type="Pfam" id="PF06916">
    <property type="entry name" value="FAM210A-B_dom"/>
    <property type="match status" value="1"/>
</dbReference>
<dbReference type="PANTHER" id="PTHR21377">
    <property type="entry name" value="PROTEIN FAM210B, MITOCHONDRIAL"/>
    <property type="match status" value="1"/>
</dbReference>
<feature type="domain" description="DUF1279" evidence="2">
    <location>
        <begin position="151"/>
        <end position="237"/>
    </location>
</feature>
<dbReference type="EMBL" id="HBFR01034501">
    <property type="protein sequence ID" value="CAD8897978.1"/>
    <property type="molecule type" value="Transcribed_RNA"/>
</dbReference>
<organism evidence="3">
    <name type="scientific">Corethron hystrix</name>
    <dbReference type="NCBI Taxonomy" id="216773"/>
    <lineage>
        <taxon>Eukaryota</taxon>
        <taxon>Sar</taxon>
        <taxon>Stramenopiles</taxon>
        <taxon>Ochrophyta</taxon>
        <taxon>Bacillariophyta</taxon>
        <taxon>Coscinodiscophyceae</taxon>
        <taxon>Corethrophycidae</taxon>
        <taxon>Corethrales</taxon>
        <taxon>Corethraceae</taxon>
        <taxon>Corethron</taxon>
    </lineage>
</organism>
<proteinExistence type="predicted"/>
<evidence type="ECO:0000259" key="2">
    <source>
        <dbReference type="Pfam" id="PF06916"/>
    </source>
</evidence>
<protein>
    <recommendedName>
        <fullName evidence="2">DUF1279 domain-containing protein</fullName>
    </recommendedName>
</protein>
<accession>A0A7S1BW81</accession>
<dbReference type="PANTHER" id="PTHR21377:SF0">
    <property type="entry name" value="PROTEIN FAM210B, MITOCHONDRIAL"/>
    <property type="match status" value="1"/>
</dbReference>
<feature type="transmembrane region" description="Helical" evidence="1">
    <location>
        <begin position="163"/>
        <end position="182"/>
    </location>
</feature>
<name>A0A7S1BW81_9STRA</name>
<dbReference type="GO" id="GO:0005739">
    <property type="term" value="C:mitochondrion"/>
    <property type="evidence" value="ECO:0007669"/>
    <property type="project" value="TreeGrafter"/>
</dbReference>
<reference evidence="3" key="1">
    <citation type="submission" date="2021-01" db="EMBL/GenBank/DDBJ databases">
        <authorList>
            <person name="Corre E."/>
            <person name="Pelletier E."/>
            <person name="Niang G."/>
            <person name="Scheremetjew M."/>
            <person name="Finn R."/>
            <person name="Kale V."/>
            <person name="Holt S."/>
            <person name="Cochrane G."/>
            <person name="Meng A."/>
            <person name="Brown T."/>
            <person name="Cohen L."/>
        </authorList>
    </citation>
    <scope>NUCLEOTIDE SEQUENCE</scope>
    <source>
        <strain evidence="3">308</strain>
    </source>
</reference>
<sequence length="247" mass="27356">MASRLIGIRSNLVQISKQCRHRHFGSVVTDPIGADMNAYASLFLRKKIILTTKLPLHCNMPWELLPIRHFSSGTGNSGGGEPGAPPTRDGDNCVVPAVRLSDDEAAAEKRRVGSMSDYAKTMELRRIDAQLERLNTMRAVHTGDHGTWKGEFKSLARDYGFQFMVYWTAVWACTGVGCYFALEMGGVDAISLLMRFDAQFGTDVASRIDPTLGNVAVAIAVNEMLEPIRLPFIVLTTKPVVFFFRNK</sequence>
<evidence type="ECO:0000313" key="3">
    <source>
        <dbReference type="EMBL" id="CAD8897978.1"/>
    </source>
</evidence>